<organism evidence="1 2">
    <name type="scientific">Cloeon dipterum</name>
    <dbReference type="NCBI Taxonomy" id="197152"/>
    <lineage>
        <taxon>Eukaryota</taxon>
        <taxon>Metazoa</taxon>
        <taxon>Ecdysozoa</taxon>
        <taxon>Arthropoda</taxon>
        <taxon>Hexapoda</taxon>
        <taxon>Insecta</taxon>
        <taxon>Pterygota</taxon>
        <taxon>Palaeoptera</taxon>
        <taxon>Ephemeroptera</taxon>
        <taxon>Pisciforma</taxon>
        <taxon>Baetidae</taxon>
        <taxon>Cloeon</taxon>
    </lineage>
</organism>
<sequence length="683" mass="75283">MDEERCVQVARLRHLPEELDLLKGVHILPHGDGIHLLIWNSSHVFVFTGADLEELEHKQPAVLNVSNICQVVGNDDSDIVLLLDSKGSLYEWREVVVEDLFQDDEPNQSQPTLLASGFLAVCSSSMSNVFYGLTSTEEKVKLVTFTVTMDALQEHSSLVISRTVPGKCLLNVFQSEVCPSELLSLLCPDSDLNDTACDVAFAKLGGNVVYFCPLVPDESERRVSEVSTIHEIEHIALAREDGSAILAFTDAAVLTVMEAEGGLIKRTDVPCVQSQVVCQVSMDSFFVADLLSSSKVTVGQQSKPLDLQGCVAAACLEENVALALTLHGVLYKVDLAADRRIITNAQRDKPNGLLNRIGKTNELIRQTERAIKEENVKLKELAVIGSAELLKGTFRLQVNVHDLLEPEFCAFDVLVLNNSKYVFLEQNWNLVLCLTCKDSIQTYNQKLTNTLKVGEVVKVVAKFKVSELSLPATLQCQMLKLSTVPSSSSVFSMELPLGLVPFDVASVDLDITYFLTPTSVDPVTEYRQGHPLLPSCEDRLLGRKLHSRQWETNMDLDQVCRVLSQKCAHRAFGAVRAGDRAAFAVAGKRVDLNWADGTLTVSSADLPLILDVLSHLQNCKDDADTKCGIEQMASFSSDFFAQAENVGLAHEYALLTNTCNEELELELQEQLRKLVVAQFELSD</sequence>
<gene>
    <name evidence="1" type="ORF">CLODIP_2_CD03842</name>
</gene>
<evidence type="ECO:0000313" key="1">
    <source>
        <dbReference type="EMBL" id="CAB3386449.1"/>
    </source>
</evidence>
<comment type="caution">
    <text evidence="1">The sequence shown here is derived from an EMBL/GenBank/DDBJ whole genome shotgun (WGS) entry which is preliminary data.</text>
</comment>
<dbReference type="AlphaFoldDB" id="A0A8S1DRG7"/>
<keyword evidence="2" id="KW-1185">Reference proteome</keyword>
<name>A0A8S1DRG7_9INSE</name>
<dbReference type="Proteomes" id="UP000494165">
    <property type="component" value="Unassembled WGS sequence"/>
</dbReference>
<accession>A0A8S1DRG7</accession>
<protein>
    <submittedName>
        <fullName evidence="1">Uncharacterized protein</fullName>
    </submittedName>
</protein>
<proteinExistence type="predicted"/>
<evidence type="ECO:0000313" key="2">
    <source>
        <dbReference type="Proteomes" id="UP000494165"/>
    </source>
</evidence>
<reference evidence="1 2" key="1">
    <citation type="submission" date="2020-04" db="EMBL/GenBank/DDBJ databases">
        <authorList>
            <person name="Alioto T."/>
            <person name="Alioto T."/>
            <person name="Gomez Garrido J."/>
        </authorList>
    </citation>
    <scope>NUCLEOTIDE SEQUENCE [LARGE SCALE GENOMIC DNA]</scope>
</reference>
<dbReference type="EMBL" id="CADEPI010000484">
    <property type="protein sequence ID" value="CAB3386449.1"/>
    <property type="molecule type" value="Genomic_DNA"/>
</dbReference>